<feature type="domain" description="Heterokaryon incompatibility" evidence="2">
    <location>
        <begin position="210"/>
        <end position="369"/>
    </location>
</feature>
<feature type="compositionally biased region" description="Basic and acidic residues" evidence="1">
    <location>
        <begin position="692"/>
        <end position="706"/>
    </location>
</feature>
<feature type="region of interest" description="Disordered" evidence="1">
    <location>
        <begin position="675"/>
        <end position="706"/>
    </location>
</feature>
<evidence type="ECO:0000313" key="3">
    <source>
        <dbReference type="EMBL" id="KAF1976348.1"/>
    </source>
</evidence>
<dbReference type="InterPro" id="IPR010730">
    <property type="entry name" value="HET"/>
</dbReference>
<dbReference type="PANTHER" id="PTHR33112">
    <property type="entry name" value="DOMAIN PROTEIN, PUTATIVE-RELATED"/>
    <property type="match status" value="1"/>
</dbReference>
<accession>A0A6A5VI70</accession>
<dbReference type="AlphaFoldDB" id="A0A6A5VI70"/>
<protein>
    <submittedName>
        <fullName evidence="3">HET-domain-containing protein</fullName>
    </submittedName>
</protein>
<reference evidence="3" key="1">
    <citation type="journal article" date="2020" name="Stud. Mycol.">
        <title>101 Dothideomycetes genomes: a test case for predicting lifestyles and emergence of pathogens.</title>
        <authorList>
            <person name="Haridas S."/>
            <person name="Albert R."/>
            <person name="Binder M."/>
            <person name="Bloem J."/>
            <person name="Labutti K."/>
            <person name="Salamov A."/>
            <person name="Andreopoulos B."/>
            <person name="Baker S."/>
            <person name="Barry K."/>
            <person name="Bills G."/>
            <person name="Bluhm B."/>
            <person name="Cannon C."/>
            <person name="Castanera R."/>
            <person name="Culley D."/>
            <person name="Daum C."/>
            <person name="Ezra D."/>
            <person name="Gonzalez J."/>
            <person name="Henrissat B."/>
            <person name="Kuo A."/>
            <person name="Liang C."/>
            <person name="Lipzen A."/>
            <person name="Lutzoni F."/>
            <person name="Magnuson J."/>
            <person name="Mondo S."/>
            <person name="Nolan M."/>
            <person name="Ohm R."/>
            <person name="Pangilinan J."/>
            <person name="Park H.-J."/>
            <person name="Ramirez L."/>
            <person name="Alfaro M."/>
            <person name="Sun H."/>
            <person name="Tritt A."/>
            <person name="Yoshinaga Y."/>
            <person name="Zwiers L.-H."/>
            <person name="Turgeon B."/>
            <person name="Goodwin S."/>
            <person name="Spatafora J."/>
            <person name="Crous P."/>
            <person name="Grigoriev I."/>
        </authorList>
    </citation>
    <scope>NUCLEOTIDE SEQUENCE</scope>
    <source>
        <strain evidence="3">CBS 107.79</strain>
    </source>
</reference>
<dbReference type="Proteomes" id="UP000800036">
    <property type="component" value="Unassembled WGS sequence"/>
</dbReference>
<evidence type="ECO:0000313" key="4">
    <source>
        <dbReference type="Proteomes" id="UP000800036"/>
    </source>
</evidence>
<dbReference type="OrthoDB" id="3486565at2759"/>
<dbReference type="EMBL" id="ML976667">
    <property type="protein sequence ID" value="KAF1976348.1"/>
    <property type="molecule type" value="Genomic_DNA"/>
</dbReference>
<evidence type="ECO:0000259" key="2">
    <source>
        <dbReference type="Pfam" id="PF06985"/>
    </source>
</evidence>
<name>A0A6A5VI70_9PLEO</name>
<organism evidence="3 4">
    <name type="scientific">Bimuria novae-zelandiae CBS 107.79</name>
    <dbReference type="NCBI Taxonomy" id="1447943"/>
    <lineage>
        <taxon>Eukaryota</taxon>
        <taxon>Fungi</taxon>
        <taxon>Dikarya</taxon>
        <taxon>Ascomycota</taxon>
        <taxon>Pezizomycotina</taxon>
        <taxon>Dothideomycetes</taxon>
        <taxon>Pleosporomycetidae</taxon>
        <taxon>Pleosporales</taxon>
        <taxon>Massarineae</taxon>
        <taxon>Didymosphaeriaceae</taxon>
        <taxon>Bimuria</taxon>
    </lineage>
</organism>
<proteinExistence type="predicted"/>
<dbReference type="Pfam" id="PF06985">
    <property type="entry name" value="HET"/>
    <property type="match status" value="1"/>
</dbReference>
<dbReference type="PANTHER" id="PTHR33112:SF9">
    <property type="entry name" value="HETEROKARYON INCOMPATIBILITY DOMAIN-CONTAINING PROTEIN"/>
    <property type="match status" value="1"/>
</dbReference>
<gene>
    <name evidence="3" type="ORF">BU23DRAFT_502223</name>
</gene>
<evidence type="ECO:0000256" key="1">
    <source>
        <dbReference type="SAM" id="MobiDB-lite"/>
    </source>
</evidence>
<sequence length="744" mass="82918">MIPPGCINIICGHSSPSSHIFTCSVLMRTMEGTLSKDPSDAANMLCPKCPENMALVSNKDTVRSWYKAIKESHCVICQLFISTAIDDATVTDFQRRAGMLFVPLTLQIPYLGLEIRTCDFPHGGVHIYTNDDQVNDEFRRIKKANYTIDASFFRGGLEGAKTWLERCRQSHSLCGGPDAKFVLPTRLVAVGSAAQNPYLYIPVPGEKGVYATLSYCWGKCTPFTTTKENVGVRVEGFLLSELPKTCRDAVLTARLLNIPFIWIDQLCIIQDDSDDWEREAGRMHAVYANSILTLAALTSPGADAGFQTWDDEPTKVARGNAAAEIQLNGRKAAVYVRRQNLYTTRVKVVHETESGFGCVLESRLWTLQEVALSPRLLWFTNGDIGWSCKESVACDCEPTFTPATRHELPPHLATNLSPTSMTSQHSSEGWLNIWFGYTKEATRRQVTRQTDRLPAVAGLAAAMQPHIGGRYLAGHWKTNIEKSLLWEFTEEIKFSHQENINHAGLVGFSKGQVETIFRPLMDQDYAPSWSWASVSSPVSNPMEKITASPPIEMDSKVLDIDFRPSTTNEYGPGGGILTMEGVLLPVKPRTGELPSDFSFEPRDGGKKFLLGTTWNLEPRGSPSPVDERDLYLANHLRWPLDKGAGATTLCLVLERVDRKDFAMWEARFASYKTRGPDANGRDDGSNNVQVDDVGKKHCEPEGPEAEQSRDNVFKRIGCVTCILDYDAMTWEQLVEEFTTTFRII</sequence>
<keyword evidence="4" id="KW-1185">Reference proteome</keyword>